<evidence type="ECO:0000313" key="4">
    <source>
        <dbReference type="EMBL" id="NNH68737.1"/>
    </source>
</evidence>
<gene>
    <name evidence="4" type="ORF">HLB23_02390</name>
</gene>
<dbReference type="InterPro" id="IPR029063">
    <property type="entry name" value="SAM-dependent_MTases_sf"/>
</dbReference>
<evidence type="ECO:0000256" key="1">
    <source>
        <dbReference type="ARBA" id="ARBA00022603"/>
    </source>
</evidence>
<proteinExistence type="predicted"/>
<dbReference type="GO" id="GO:0008171">
    <property type="term" value="F:O-methyltransferase activity"/>
    <property type="evidence" value="ECO:0007669"/>
    <property type="project" value="InterPro"/>
</dbReference>
<dbReference type="InterPro" id="IPR002935">
    <property type="entry name" value="SAM_O-MeTrfase"/>
</dbReference>
<dbReference type="PANTHER" id="PTHR43836">
    <property type="entry name" value="CATECHOL O-METHYLTRANSFERASE 1-RELATED"/>
    <property type="match status" value="1"/>
</dbReference>
<dbReference type="SUPFAM" id="SSF53335">
    <property type="entry name" value="S-adenosyl-L-methionine-dependent methyltransferases"/>
    <property type="match status" value="1"/>
</dbReference>
<dbReference type="Pfam" id="PF01596">
    <property type="entry name" value="Methyltransf_3"/>
    <property type="match status" value="1"/>
</dbReference>
<keyword evidence="3" id="KW-0949">S-adenosyl-L-methionine</keyword>
<accession>A0A849BYI8</accession>
<dbReference type="EMBL" id="JABELX010000001">
    <property type="protein sequence ID" value="NNH68737.1"/>
    <property type="molecule type" value="Genomic_DNA"/>
</dbReference>
<keyword evidence="2 4" id="KW-0808">Transferase</keyword>
<dbReference type="PROSITE" id="PS51682">
    <property type="entry name" value="SAM_OMT_I"/>
    <property type="match status" value="1"/>
</dbReference>
<protein>
    <submittedName>
        <fullName evidence="4">O-methyltransferase</fullName>
    </submittedName>
</protein>
<sequence length="252" mass="27376">MGGTTIRWLLRAVETAVRLPTFARTGQFGDGREAAVRDRVLARIPAGDPDAVLAAMDDFARHSSMLVNVGDEKGLILDAAVSRTRPKVVLELGTYCGYSAVRMARALPRNARLVSVEFCADNARVARAIIAHAGLADRVSVVVGTIGDGGETVQRLVDEHQFTPGTVDFIFIDHAKQAYLPDLKTILEAGWLHPGTVVVADNVRIPGAPAYLAYMRGENGRSWRTVEHRTHVEYQSLFADLVLESEYLGAPA</sequence>
<evidence type="ECO:0000256" key="3">
    <source>
        <dbReference type="ARBA" id="ARBA00022691"/>
    </source>
</evidence>
<dbReference type="RefSeq" id="WP_067520007.1">
    <property type="nucleotide sequence ID" value="NZ_JABELX010000001.1"/>
</dbReference>
<keyword evidence="1 4" id="KW-0489">Methyltransferase</keyword>
<reference evidence="4 5" key="1">
    <citation type="submission" date="2020-05" db="EMBL/GenBank/DDBJ databases">
        <title>MicrobeNet Type strains.</title>
        <authorList>
            <person name="Nicholson A.C."/>
        </authorList>
    </citation>
    <scope>NUCLEOTIDE SEQUENCE [LARGE SCALE GENOMIC DNA]</scope>
    <source>
        <strain evidence="4 5">JCM 3224</strain>
    </source>
</reference>
<evidence type="ECO:0000313" key="5">
    <source>
        <dbReference type="Proteomes" id="UP000586827"/>
    </source>
</evidence>
<dbReference type="CDD" id="cd02440">
    <property type="entry name" value="AdoMet_MTases"/>
    <property type="match status" value="1"/>
</dbReference>
<keyword evidence="5" id="KW-1185">Reference proteome</keyword>
<name>A0A849BYI8_9NOCA</name>
<dbReference type="AlphaFoldDB" id="A0A849BYI8"/>
<dbReference type="Proteomes" id="UP000586827">
    <property type="component" value="Unassembled WGS sequence"/>
</dbReference>
<dbReference type="GO" id="GO:0032259">
    <property type="term" value="P:methylation"/>
    <property type="evidence" value="ECO:0007669"/>
    <property type="project" value="UniProtKB-KW"/>
</dbReference>
<evidence type="ECO:0000256" key="2">
    <source>
        <dbReference type="ARBA" id="ARBA00022679"/>
    </source>
</evidence>
<dbReference type="PANTHER" id="PTHR43836:SF2">
    <property type="entry name" value="CATECHOL O-METHYLTRANSFERASE 1-RELATED"/>
    <property type="match status" value="1"/>
</dbReference>
<comment type="caution">
    <text evidence="4">The sequence shown here is derived from an EMBL/GenBank/DDBJ whole genome shotgun (WGS) entry which is preliminary data.</text>
</comment>
<organism evidence="4 5">
    <name type="scientific">Nocardia uniformis</name>
    <dbReference type="NCBI Taxonomy" id="53432"/>
    <lineage>
        <taxon>Bacteria</taxon>
        <taxon>Bacillati</taxon>
        <taxon>Actinomycetota</taxon>
        <taxon>Actinomycetes</taxon>
        <taxon>Mycobacteriales</taxon>
        <taxon>Nocardiaceae</taxon>
        <taxon>Nocardia</taxon>
    </lineage>
</organism>
<dbReference type="Gene3D" id="3.40.50.150">
    <property type="entry name" value="Vaccinia Virus protein VP39"/>
    <property type="match status" value="1"/>
</dbReference>